<name>D3FAT8_CONWI</name>
<proteinExistence type="predicted"/>
<accession>D3FAT8</accession>
<dbReference type="HOGENOM" id="CLU_024617_1_0_11"/>
<dbReference type="Pfam" id="PF03703">
    <property type="entry name" value="bPH_2"/>
    <property type="match status" value="2"/>
</dbReference>
<reference evidence="5" key="2">
    <citation type="submission" date="2010-01" db="EMBL/GenBank/DDBJ databases">
        <title>The complete genome of Conexibacter woesei DSM 14684.</title>
        <authorList>
            <consortium name="US DOE Joint Genome Institute (JGI-PGF)"/>
            <person name="Lucas S."/>
            <person name="Copeland A."/>
            <person name="Lapidus A."/>
            <person name="Glavina del Rio T."/>
            <person name="Dalin E."/>
            <person name="Tice H."/>
            <person name="Bruce D."/>
            <person name="Goodwin L."/>
            <person name="Pitluck S."/>
            <person name="Kyrpides N."/>
            <person name="Mavromatis K."/>
            <person name="Ivanova N."/>
            <person name="Mikhailova N."/>
            <person name="Chertkov O."/>
            <person name="Brettin T."/>
            <person name="Detter J.C."/>
            <person name="Han C."/>
            <person name="Larimer F."/>
            <person name="Land M."/>
            <person name="Hauser L."/>
            <person name="Markowitz V."/>
            <person name="Cheng J.-F."/>
            <person name="Hugenholtz P."/>
            <person name="Woyke T."/>
            <person name="Wu D."/>
            <person name="Pukall R."/>
            <person name="Steenblock K."/>
            <person name="Schneider S."/>
            <person name="Klenk H.-P."/>
            <person name="Eisen J.A."/>
        </authorList>
    </citation>
    <scope>NUCLEOTIDE SEQUENCE [LARGE SCALE GENOMIC DNA]</scope>
    <source>
        <strain evidence="5">DSM 14684 / CIP 108061 / JCM 11494 / NBRC 100937 / ID131577</strain>
    </source>
</reference>
<dbReference type="EMBL" id="CP001854">
    <property type="protein sequence ID" value="ADB51251.1"/>
    <property type="molecule type" value="Genomic_DNA"/>
</dbReference>
<dbReference type="eggNOG" id="COG3428">
    <property type="taxonomic scope" value="Bacteria"/>
</dbReference>
<evidence type="ECO:0000259" key="3">
    <source>
        <dbReference type="Pfam" id="PF03703"/>
    </source>
</evidence>
<keyword evidence="2" id="KW-0472">Membrane</keyword>
<evidence type="ECO:0000256" key="1">
    <source>
        <dbReference type="SAM" id="MobiDB-lite"/>
    </source>
</evidence>
<feature type="transmembrane region" description="Helical" evidence="2">
    <location>
        <begin position="90"/>
        <end position="110"/>
    </location>
</feature>
<organism evidence="4 5">
    <name type="scientific">Conexibacter woesei (strain DSM 14684 / CCUG 47730 / CIP 108061 / JCM 11494 / NBRC 100937 / ID131577)</name>
    <dbReference type="NCBI Taxonomy" id="469383"/>
    <lineage>
        <taxon>Bacteria</taxon>
        <taxon>Bacillati</taxon>
        <taxon>Actinomycetota</taxon>
        <taxon>Thermoleophilia</taxon>
        <taxon>Solirubrobacterales</taxon>
        <taxon>Conexibacteraceae</taxon>
        <taxon>Conexibacter</taxon>
    </lineage>
</organism>
<keyword evidence="5" id="KW-1185">Reference proteome</keyword>
<evidence type="ECO:0000313" key="4">
    <source>
        <dbReference type="EMBL" id="ADB51251.1"/>
    </source>
</evidence>
<dbReference type="AlphaFoldDB" id="D3FAT8"/>
<dbReference type="Proteomes" id="UP000008229">
    <property type="component" value="Chromosome"/>
</dbReference>
<protein>
    <submittedName>
        <fullName evidence="4">Membrane-flanked domain protein</fullName>
    </submittedName>
</protein>
<feature type="region of interest" description="Disordered" evidence="1">
    <location>
        <begin position="198"/>
        <end position="302"/>
    </location>
</feature>
<feature type="transmembrane region" description="Helical" evidence="2">
    <location>
        <begin position="542"/>
        <end position="562"/>
    </location>
</feature>
<dbReference type="InterPro" id="IPR005182">
    <property type="entry name" value="YdbS-like_PH"/>
</dbReference>
<feature type="transmembrane region" description="Helical" evidence="2">
    <location>
        <begin position="515"/>
        <end position="536"/>
    </location>
</feature>
<keyword evidence="2" id="KW-1133">Transmembrane helix</keyword>
<evidence type="ECO:0000313" key="5">
    <source>
        <dbReference type="Proteomes" id="UP000008229"/>
    </source>
</evidence>
<sequence length="658" mass="65469" precursor="true">MTEPGGAGAGSAAAGGAGAGGGGAAAGGAGAGGGGAAAGGAGAGSAAAGGGVEWRRLDARVLALHVVRLLLALAPIAVVLVLGGDLSRSVTIGIAAIFGGQALAAGADALRWWTTRYRVTDERVELRSGLVQRSNRSVPRDRIRTVNLTAKPLHRLFSLTTVDVGTGRHGGSGEKHGLVLNAVASDEADRLRRELLARATAPPPAPSTAVSTPAAAEPSDSPAAASGPLAAAPGRSTTAAGTGTPAAAHATGTPAAVPATGTPAAVPAAGAPAAPGTGTPAAPGGGTPAAPATGTPGAPAAAPAGADAERLLVRLRWRWLPYDLLSPWTLALPLIVLGGGIQLLDTFGVEGVAFDAARDGADRVDAIPVLLAVGLLVVALVVVGALAASALFVESWWGFALVREPGGTLRVKRGLLTARSISIEQRRLRGVELAEPLLLRAAGGATLHAIATGLRSGDDGSSGRGARANALLPSVPRGEAEQVAAAVLEQGDVAAQLGELRPHPPVARRRRIVRALVAVAAVGAALLLAGPLLGWIPSWTPALALVLLGPALLLGVDAYRALGHRVAGGYLVTRHGTFVRRTHALERDGVIGWTVSRSPFQRRAGVVTVTATIAAGTGAYRIIDVDDGGGLAFAEEAVPGILAPFLVRSSATRTPTTP</sequence>
<feature type="transmembrane region" description="Helical" evidence="2">
    <location>
        <begin position="369"/>
        <end position="393"/>
    </location>
</feature>
<keyword evidence="2" id="KW-0812">Transmembrane</keyword>
<dbReference type="RefSeq" id="WP_012934302.1">
    <property type="nucleotide sequence ID" value="NC_013739.1"/>
</dbReference>
<gene>
    <name evidence="4" type="ordered locus">Cwoe_2832</name>
</gene>
<feature type="domain" description="YdbS-like PH" evidence="3">
    <location>
        <begin position="559"/>
        <end position="627"/>
    </location>
</feature>
<evidence type="ECO:0000256" key="2">
    <source>
        <dbReference type="SAM" id="Phobius"/>
    </source>
</evidence>
<dbReference type="STRING" id="469383.Cwoe_2832"/>
<dbReference type="OrthoDB" id="4121259at2"/>
<dbReference type="PANTHER" id="PTHR34473">
    <property type="entry name" value="UPF0699 TRANSMEMBRANE PROTEIN YDBS"/>
    <property type="match status" value="1"/>
</dbReference>
<feature type="transmembrane region" description="Helical" evidence="2">
    <location>
        <begin position="62"/>
        <end position="84"/>
    </location>
</feature>
<feature type="compositionally biased region" description="Low complexity" evidence="1">
    <location>
        <begin position="207"/>
        <end position="302"/>
    </location>
</feature>
<feature type="domain" description="YdbS-like PH" evidence="3">
    <location>
        <begin position="112"/>
        <end position="194"/>
    </location>
</feature>
<dbReference type="KEGG" id="cwo:Cwoe_2832"/>
<dbReference type="PANTHER" id="PTHR34473:SF2">
    <property type="entry name" value="UPF0699 TRANSMEMBRANE PROTEIN YDBT"/>
    <property type="match status" value="1"/>
</dbReference>
<reference evidence="4 5" key="1">
    <citation type="journal article" date="2010" name="Stand. Genomic Sci.">
        <title>Complete genome sequence of Conexibacter woesei type strain (ID131577).</title>
        <authorList>
            <person name="Pukall R."/>
            <person name="Lapidus A."/>
            <person name="Glavina Del Rio T."/>
            <person name="Copeland A."/>
            <person name="Tice H."/>
            <person name="Cheng J.-F."/>
            <person name="Lucas S."/>
            <person name="Chen F."/>
            <person name="Nolan M."/>
            <person name="Bruce D."/>
            <person name="Goodwin L."/>
            <person name="Pitluck S."/>
            <person name="Mavromatis K."/>
            <person name="Ivanova N."/>
            <person name="Ovchinnikova G."/>
            <person name="Pati A."/>
            <person name="Chen A."/>
            <person name="Palaniappan K."/>
            <person name="Land M."/>
            <person name="Hauser L."/>
            <person name="Chang Y.-J."/>
            <person name="Jeffries C.D."/>
            <person name="Chain P."/>
            <person name="Meincke L."/>
            <person name="Sims D."/>
            <person name="Brettin T."/>
            <person name="Detter J.C."/>
            <person name="Rohde M."/>
            <person name="Goeker M."/>
            <person name="Bristow J."/>
            <person name="Eisen J.A."/>
            <person name="Markowitz V."/>
            <person name="Kyrpides N.C."/>
            <person name="Klenk H.-P."/>
            <person name="Hugenholtz P."/>
        </authorList>
    </citation>
    <scope>NUCLEOTIDE SEQUENCE [LARGE SCALE GENOMIC DNA]</scope>
    <source>
        <strain evidence="5">DSM 14684 / CIP 108061 / JCM 11494 / NBRC 100937 / ID131577</strain>
    </source>
</reference>
<feature type="transmembrane region" description="Helical" evidence="2">
    <location>
        <begin position="324"/>
        <end position="344"/>
    </location>
</feature>